<reference evidence="4 5" key="1">
    <citation type="submission" date="2020-08" db="EMBL/GenBank/DDBJ databases">
        <title>Genomic Encyclopedia of Type Strains, Phase IV (KMG-IV): sequencing the most valuable type-strain genomes for metagenomic binning, comparative biology and taxonomic classification.</title>
        <authorList>
            <person name="Goeker M."/>
        </authorList>
    </citation>
    <scope>NUCLEOTIDE SEQUENCE [LARGE SCALE GENOMIC DNA]</scope>
    <source>
        <strain evidence="4 5">DSM 26189</strain>
    </source>
</reference>
<evidence type="ECO:0000259" key="3">
    <source>
        <dbReference type="SMART" id="SM00822"/>
    </source>
</evidence>
<dbReference type="InterPro" id="IPR057326">
    <property type="entry name" value="KR_dom"/>
</dbReference>
<dbReference type="EMBL" id="JACIDT010000039">
    <property type="protein sequence ID" value="MBB3928860.1"/>
    <property type="molecule type" value="Genomic_DNA"/>
</dbReference>
<dbReference type="PRINTS" id="PR00081">
    <property type="entry name" value="GDHRDH"/>
</dbReference>
<evidence type="ECO:0000256" key="2">
    <source>
        <dbReference type="ARBA" id="ARBA00023002"/>
    </source>
</evidence>
<evidence type="ECO:0000313" key="4">
    <source>
        <dbReference type="EMBL" id="MBB3928860.1"/>
    </source>
</evidence>
<comment type="similarity">
    <text evidence="1">Belongs to the short-chain dehydrogenases/reductases (SDR) family.</text>
</comment>
<evidence type="ECO:0000256" key="1">
    <source>
        <dbReference type="ARBA" id="ARBA00006484"/>
    </source>
</evidence>
<feature type="domain" description="Ketoreductase" evidence="3">
    <location>
        <begin position="11"/>
        <end position="167"/>
    </location>
</feature>
<dbReference type="Gene3D" id="3.40.50.720">
    <property type="entry name" value="NAD(P)-binding Rossmann-like Domain"/>
    <property type="match status" value="1"/>
</dbReference>
<feature type="non-terminal residue" evidence="4">
    <location>
        <position position="179"/>
    </location>
</feature>
<dbReference type="SUPFAM" id="SSF51735">
    <property type="entry name" value="NAD(P)-binding Rossmann-fold domains"/>
    <property type="match status" value="1"/>
</dbReference>
<sequence>MAGLTGLFAQQVIVVVGGGAGIGREYCLALAREGGQVLVAGRGQSAADVAETIRAAGGIAEACIADARDGQAIADAAMARFGRIDGLIVNAGIVRDRTFAKMDDEEWCEVLDVHLEGARACTCAVWPHMVERRYGRIMLTSSAAGVHGGSVAKIVKLEHAWRRLDGRNDDGFQVAPFPG</sequence>
<gene>
    <name evidence="4" type="ORF">GGR43_004605</name>
</gene>
<dbReference type="Proteomes" id="UP000571950">
    <property type="component" value="Unassembled WGS sequence"/>
</dbReference>
<accession>A0A7W6FS95</accession>
<dbReference type="RefSeq" id="WP_223177582.1">
    <property type="nucleotide sequence ID" value="NZ_JACIDT010000039.1"/>
</dbReference>
<name>A0A7W6FS95_9SPHN</name>
<evidence type="ECO:0000313" key="5">
    <source>
        <dbReference type="Proteomes" id="UP000571950"/>
    </source>
</evidence>
<dbReference type="PANTHER" id="PTHR45024">
    <property type="entry name" value="DEHYDROGENASES, SHORT CHAIN"/>
    <property type="match status" value="1"/>
</dbReference>
<dbReference type="InterPro" id="IPR051687">
    <property type="entry name" value="Peroxisomal_Beta-Oxidation"/>
</dbReference>
<organism evidence="4 5">
    <name type="scientific">Sphingobium jiangsuense</name>
    <dbReference type="NCBI Taxonomy" id="870476"/>
    <lineage>
        <taxon>Bacteria</taxon>
        <taxon>Pseudomonadati</taxon>
        <taxon>Pseudomonadota</taxon>
        <taxon>Alphaproteobacteria</taxon>
        <taxon>Sphingomonadales</taxon>
        <taxon>Sphingomonadaceae</taxon>
        <taxon>Sphingobium</taxon>
    </lineage>
</organism>
<protein>
    <submittedName>
        <fullName evidence="4">NAD(P)-dependent dehydrogenase (Short-subunit alcohol dehydrogenase family)</fullName>
    </submittedName>
</protein>
<dbReference type="SMART" id="SM00822">
    <property type="entry name" value="PKS_KR"/>
    <property type="match status" value="1"/>
</dbReference>
<dbReference type="Pfam" id="PF00106">
    <property type="entry name" value="adh_short"/>
    <property type="match status" value="1"/>
</dbReference>
<dbReference type="InterPro" id="IPR036291">
    <property type="entry name" value="NAD(P)-bd_dom_sf"/>
</dbReference>
<dbReference type="InterPro" id="IPR002347">
    <property type="entry name" value="SDR_fam"/>
</dbReference>
<comment type="caution">
    <text evidence="4">The sequence shown here is derived from an EMBL/GenBank/DDBJ whole genome shotgun (WGS) entry which is preliminary data.</text>
</comment>
<keyword evidence="2" id="KW-0560">Oxidoreductase</keyword>
<dbReference type="PANTHER" id="PTHR45024:SF2">
    <property type="entry name" value="SCP2 DOMAIN-CONTAINING PROTEIN"/>
    <property type="match status" value="1"/>
</dbReference>
<keyword evidence="5" id="KW-1185">Reference proteome</keyword>
<dbReference type="GO" id="GO:0016491">
    <property type="term" value="F:oxidoreductase activity"/>
    <property type="evidence" value="ECO:0007669"/>
    <property type="project" value="UniProtKB-KW"/>
</dbReference>
<proteinExistence type="inferred from homology"/>
<dbReference type="AlphaFoldDB" id="A0A7W6FS95"/>